<proteinExistence type="predicted"/>
<reference evidence="4" key="1">
    <citation type="submission" date="2017-02" db="UniProtKB">
        <authorList>
            <consortium name="WormBaseParasite"/>
        </authorList>
    </citation>
    <scope>IDENTIFICATION</scope>
</reference>
<dbReference type="Proteomes" id="UP000274131">
    <property type="component" value="Unassembled WGS sequence"/>
</dbReference>
<protein>
    <submittedName>
        <fullName evidence="4">DUF725 domain-containing protein</fullName>
    </submittedName>
</protein>
<sequence length="261" mass="29494">MLWYISSISSILIISIQAHAIADAALNAACDQNPSLPQCLSKNKAMGATTTSLEEKTGDEKERFRQAAADRAACIELREEYIKVCAISSSRKVESESKEFCDAYETVCFEISEGEPDQPTISTRLCVRTNLLRTPSNFSYTAIPTSTPVPRRTAKDYTELCREYKQRYLYVCPDPFRFGQKAIIFCPLYAQKCHVPLPDKPVLPTRAPPYGISRSVSSTVDRLCAQYRTFAVTYCNEPSILAQPRYRDACDKYNRFCIRGR</sequence>
<organism evidence="4">
    <name type="scientific">Enterobius vermicularis</name>
    <name type="common">Human pinworm</name>
    <dbReference type="NCBI Taxonomy" id="51028"/>
    <lineage>
        <taxon>Eukaryota</taxon>
        <taxon>Metazoa</taxon>
        <taxon>Ecdysozoa</taxon>
        <taxon>Nematoda</taxon>
        <taxon>Chromadorea</taxon>
        <taxon>Rhabditida</taxon>
        <taxon>Spirurina</taxon>
        <taxon>Oxyuridomorpha</taxon>
        <taxon>Oxyuroidea</taxon>
        <taxon>Oxyuridae</taxon>
        <taxon>Enterobius</taxon>
    </lineage>
</organism>
<evidence type="ECO:0000313" key="4">
    <source>
        <dbReference type="WBParaSite" id="EVEC_0000920901-mRNA-1"/>
    </source>
</evidence>
<keyword evidence="1" id="KW-0732">Signal</keyword>
<evidence type="ECO:0000256" key="1">
    <source>
        <dbReference type="SAM" id="SignalP"/>
    </source>
</evidence>
<accession>A0A0N4VET7</accession>
<keyword evidence="3" id="KW-1185">Reference proteome</keyword>
<dbReference type="WBParaSite" id="EVEC_0000920901-mRNA-1">
    <property type="protein sequence ID" value="EVEC_0000920901-mRNA-1"/>
    <property type="gene ID" value="EVEC_0000920901"/>
</dbReference>
<evidence type="ECO:0000313" key="2">
    <source>
        <dbReference type="EMBL" id="VDD93899.1"/>
    </source>
</evidence>
<reference evidence="2 3" key="2">
    <citation type="submission" date="2018-10" db="EMBL/GenBank/DDBJ databases">
        <authorList>
            <consortium name="Pathogen Informatics"/>
        </authorList>
    </citation>
    <scope>NUCLEOTIDE SEQUENCE [LARGE SCALE GENOMIC DNA]</scope>
</reference>
<dbReference type="EMBL" id="UXUI01009536">
    <property type="protein sequence ID" value="VDD93899.1"/>
    <property type="molecule type" value="Genomic_DNA"/>
</dbReference>
<name>A0A0N4VET7_ENTVE</name>
<gene>
    <name evidence="2" type="ORF">EVEC_LOCUS8650</name>
</gene>
<dbReference type="OrthoDB" id="5862467at2759"/>
<feature type="signal peptide" evidence="1">
    <location>
        <begin position="1"/>
        <end position="18"/>
    </location>
</feature>
<evidence type="ECO:0000313" key="3">
    <source>
        <dbReference type="Proteomes" id="UP000274131"/>
    </source>
</evidence>
<feature type="chain" id="PRO_5043122923" evidence="1">
    <location>
        <begin position="19"/>
        <end position="261"/>
    </location>
</feature>
<dbReference type="AlphaFoldDB" id="A0A0N4VET7"/>